<dbReference type="InterPro" id="IPR014231">
    <property type="entry name" value="Spore_YpjB"/>
</dbReference>
<evidence type="ECO:0000313" key="2">
    <source>
        <dbReference type="EMBL" id="MBD2845138.1"/>
    </source>
</evidence>
<keyword evidence="1" id="KW-1133">Transmembrane helix</keyword>
<protein>
    <recommendedName>
        <fullName evidence="4">Sporulation protein YpjB</fullName>
    </recommendedName>
</protein>
<evidence type="ECO:0008006" key="4">
    <source>
        <dbReference type="Google" id="ProtNLM"/>
    </source>
</evidence>
<evidence type="ECO:0000313" key="3">
    <source>
        <dbReference type="Proteomes" id="UP000621560"/>
    </source>
</evidence>
<accession>A0A927BTI0</accession>
<proteinExistence type="predicted"/>
<feature type="transmembrane region" description="Helical" evidence="1">
    <location>
        <begin position="251"/>
        <end position="268"/>
    </location>
</feature>
<reference evidence="2" key="1">
    <citation type="submission" date="2020-09" db="EMBL/GenBank/DDBJ databases">
        <title>A novel bacterium of genus Paenibacillus, isolated from South China Sea.</title>
        <authorList>
            <person name="Huang H."/>
            <person name="Mo K."/>
            <person name="Hu Y."/>
        </authorList>
    </citation>
    <scope>NUCLEOTIDE SEQUENCE</scope>
    <source>
        <strain evidence="2">IB182496</strain>
    </source>
</reference>
<dbReference type="Pfam" id="PF09577">
    <property type="entry name" value="Spore_YpjB"/>
    <property type="match status" value="1"/>
</dbReference>
<dbReference type="RefSeq" id="WP_190916464.1">
    <property type="nucleotide sequence ID" value="NZ_JACXIZ010000014.1"/>
</dbReference>
<dbReference type="Proteomes" id="UP000621560">
    <property type="component" value="Unassembled WGS sequence"/>
</dbReference>
<keyword evidence="1" id="KW-0812">Transmembrane</keyword>
<dbReference type="AlphaFoldDB" id="A0A927BTI0"/>
<name>A0A927BTI0_9BACL</name>
<evidence type="ECO:0000256" key="1">
    <source>
        <dbReference type="SAM" id="Phobius"/>
    </source>
</evidence>
<gene>
    <name evidence="2" type="ORF">IDH44_08035</name>
</gene>
<keyword evidence="3" id="KW-1185">Reference proteome</keyword>
<keyword evidence="1" id="KW-0472">Membrane</keyword>
<sequence length="287" mass="31235">MKRWVLAGVTIIMAWISPGPVLGTAAGTDKPQQDAALLAAAAAGMYQAVTEGNKQQAYSRLNDMRNLTQKPGIRHKGTERGWRQTSAALQVLEEGLRHGQRLSAAEMRQSAAQLMLAYDALAAEEGEALWVSYAKLLDDDAKRLRLAWAQQTDTHAQAATAALHMLEARIERIAPAAYMQRDEQAVDALRETLRYCRALLAAAERGELDESLMNPLMPALEQAVMRVVSGPQEASAPLVLTPAQAPLPARWATLLAAIILSVLAYAAWRRYAAASAVRRPPPDRPAE</sequence>
<comment type="caution">
    <text evidence="2">The sequence shown here is derived from an EMBL/GenBank/DDBJ whole genome shotgun (WGS) entry which is preliminary data.</text>
</comment>
<organism evidence="2 3">
    <name type="scientific">Paenibacillus sabuli</name>
    <dbReference type="NCBI Taxonomy" id="2772509"/>
    <lineage>
        <taxon>Bacteria</taxon>
        <taxon>Bacillati</taxon>
        <taxon>Bacillota</taxon>
        <taxon>Bacilli</taxon>
        <taxon>Bacillales</taxon>
        <taxon>Paenibacillaceae</taxon>
        <taxon>Paenibacillus</taxon>
    </lineage>
</organism>
<dbReference type="EMBL" id="JACXIZ010000014">
    <property type="protein sequence ID" value="MBD2845138.1"/>
    <property type="molecule type" value="Genomic_DNA"/>
</dbReference>